<gene>
    <name evidence="2" type="ORF">PXEA_LOCUS10941</name>
</gene>
<evidence type="ECO:0000313" key="2">
    <source>
        <dbReference type="EMBL" id="VEL17501.1"/>
    </source>
</evidence>
<feature type="region of interest" description="Disordered" evidence="1">
    <location>
        <begin position="81"/>
        <end position="131"/>
    </location>
</feature>
<dbReference type="Proteomes" id="UP000784294">
    <property type="component" value="Unassembled WGS sequence"/>
</dbReference>
<sequence>MAPINGGIDRPRRSTSTHQLANHTAAPTSGALSSPSGLVEMPHSPSSGDLVTEKRRWQMRSAATHFNPENAWLGWGPASSTDKYTLGSPPQTSRLSQQPQPNLHPHPHPNPHPIQPQHQPHHDFHHSHYHRPDNKLLKLRQAEAGQLDCSVPLASHTASTPLARGNDFPVELHTPRSDQVGTNKHISATFLTCP</sequence>
<comment type="caution">
    <text evidence="2">The sequence shown here is derived from an EMBL/GenBank/DDBJ whole genome shotgun (WGS) entry which is preliminary data.</text>
</comment>
<reference evidence="2" key="1">
    <citation type="submission" date="2018-11" db="EMBL/GenBank/DDBJ databases">
        <authorList>
            <consortium name="Pathogen Informatics"/>
        </authorList>
    </citation>
    <scope>NUCLEOTIDE SEQUENCE</scope>
</reference>
<feature type="region of interest" description="Disordered" evidence="1">
    <location>
        <begin position="1"/>
        <end position="56"/>
    </location>
</feature>
<keyword evidence="3" id="KW-1185">Reference proteome</keyword>
<evidence type="ECO:0000313" key="3">
    <source>
        <dbReference type="Proteomes" id="UP000784294"/>
    </source>
</evidence>
<feature type="compositionally biased region" description="Polar residues" evidence="1">
    <location>
        <begin position="14"/>
        <end position="36"/>
    </location>
</feature>
<feature type="compositionally biased region" description="Pro residues" evidence="1">
    <location>
        <begin position="102"/>
        <end position="114"/>
    </location>
</feature>
<evidence type="ECO:0000256" key="1">
    <source>
        <dbReference type="SAM" id="MobiDB-lite"/>
    </source>
</evidence>
<dbReference type="EMBL" id="CAAALY010032903">
    <property type="protein sequence ID" value="VEL17501.1"/>
    <property type="molecule type" value="Genomic_DNA"/>
</dbReference>
<proteinExistence type="predicted"/>
<name>A0A3S5AD04_9PLAT</name>
<accession>A0A3S5AD04</accession>
<dbReference type="AlphaFoldDB" id="A0A3S5AD04"/>
<feature type="compositionally biased region" description="Polar residues" evidence="1">
    <location>
        <begin position="81"/>
        <end position="96"/>
    </location>
</feature>
<protein>
    <submittedName>
        <fullName evidence="2">Uncharacterized protein</fullName>
    </submittedName>
</protein>
<organism evidence="2 3">
    <name type="scientific">Protopolystoma xenopodis</name>
    <dbReference type="NCBI Taxonomy" id="117903"/>
    <lineage>
        <taxon>Eukaryota</taxon>
        <taxon>Metazoa</taxon>
        <taxon>Spiralia</taxon>
        <taxon>Lophotrochozoa</taxon>
        <taxon>Platyhelminthes</taxon>
        <taxon>Monogenea</taxon>
        <taxon>Polyopisthocotylea</taxon>
        <taxon>Polystomatidea</taxon>
        <taxon>Polystomatidae</taxon>
        <taxon>Protopolystoma</taxon>
    </lineage>
</organism>